<dbReference type="GO" id="GO:0032259">
    <property type="term" value="P:methylation"/>
    <property type="evidence" value="ECO:0007669"/>
    <property type="project" value="UniProtKB-KW"/>
</dbReference>
<dbReference type="EC" id="2.1.1.77" evidence="7"/>
<dbReference type="FunFam" id="3.40.50.150:FF:000010">
    <property type="entry name" value="Protein-L-isoaspartate O-methyltransferase"/>
    <property type="match status" value="1"/>
</dbReference>
<accession>A0A124FXI9</accession>
<reference evidence="9" key="1">
    <citation type="journal article" date="2015" name="MBio">
        <title>Genome-Resolved Metagenomic Analysis Reveals Roles for Candidate Phyla and Other Microbial Community Members in Biogeochemical Transformations in Oil Reservoirs.</title>
        <authorList>
            <person name="Hu P."/>
            <person name="Tom L."/>
            <person name="Singh A."/>
            <person name="Thomas B.C."/>
            <person name="Baker B.J."/>
            <person name="Piceno Y.M."/>
            <person name="Andersen G.L."/>
            <person name="Banfield J.F."/>
        </authorList>
    </citation>
    <scope>NUCLEOTIDE SEQUENCE [LARGE SCALE GENOMIC DNA]</scope>
</reference>
<dbReference type="EMBL" id="LGGN01000067">
    <property type="protein sequence ID" value="KUK78145.1"/>
    <property type="molecule type" value="Genomic_DNA"/>
</dbReference>
<dbReference type="CDD" id="cd02440">
    <property type="entry name" value="AdoMet_MTases"/>
    <property type="match status" value="1"/>
</dbReference>
<keyword evidence="3 7" id="KW-0963">Cytoplasm</keyword>
<organism evidence="8 9">
    <name type="scientific">Proteiniphilum acetatigenes</name>
    <dbReference type="NCBI Taxonomy" id="294710"/>
    <lineage>
        <taxon>Bacteria</taxon>
        <taxon>Pseudomonadati</taxon>
        <taxon>Bacteroidota</taxon>
        <taxon>Bacteroidia</taxon>
        <taxon>Bacteroidales</taxon>
        <taxon>Dysgonomonadaceae</taxon>
        <taxon>Proteiniphilum</taxon>
    </lineage>
</organism>
<evidence type="ECO:0000256" key="5">
    <source>
        <dbReference type="ARBA" id="ARBA00022679"/>
    </source>
</evidence>
<sequence length="215" mass="24257">MADISQNKNEKAEKLAKDLKRKGIRDERVLAAIAKIPRDQFVDESLAEFAYLDRPLPIEAGQTISQPYTVAFQTELLQLKPGEKVLEIGTGSGYQAAVLCEMGAEVYSIERYQELYLLAKERLHRLGYTPQLFFGDGYEGLPDHAPFDKILVTAAPEEIPEKLKAQLRIGGWMVIPLGGRQGQKMTVVKRMGENRYRQTTHGDFIFVPMQKGTKE</sequence>
<feature type="active site" evidence="7">
    <location>
        <position position="65"/>
    </location>
</feature>
<keyword evidence="6 7" id="KW-0949">S-adenosyl-L-methionine</keyword>
<keyword evidence="5 7" id="KW-0808">Transferase</keyword>
<dbReference type="NCBIfam" id="NF001453">
    <property type="entry name" value="PRK00312.1"/>
    <property type="match status" value="1"/>
</dbReference>
<dbReference type="InterPro" id="IPR029063">
    <property type="entry name" value="SAM-dependent_MTases_sf"/>
</dbReference>
<evidence type="ECO:0000256" key="3">
    <source>
        <dbReference type="ARBA" id="ARBA00022490"/>
    </source>
</evidence>
<dbReference type="PATRIC" id="fig|294710.3.peg.745"/>
<evidence type="ECO:0000256" key="7">
    <source>
        <dbReference type="HAMAP-Rule" id="MF_00090"/>
    </source>
</evidence>
<dbReference type="HAMAP" id="MF_00090">
    <property type="entry name" value="PIMT"/>
    <property type="match status" value="1"/>
</dbReference>
<proteinExistence type="inferred from homology"/>
<comment type="similarity">
    <text evidence="2 7">Belongs to the methyltransferase superfamily. L-isoaspartyl/D-aspartyl protein methyltransferase family.</text>
</comment>
<comment type="subcellular location">
    <subcellularLocation>
        <location evidence="1 7">Cytoplasm</location>
    </subcellularLocation>
</comment>
<dbReference type="Gene3D" id="3.40.50.150">
    <property type="entry name" value="Vaccinia Virus protein VP39"/>
    <property type="match status" value="1"/>
</dbReference>
<evidence type="ECO:0000256" key="4">
    <source>
        <dbReference type="ARBA" id="ARBA00022603"/>
    </source>
</evidence>
<dbReference type="InterPro" id="IPR000682">
    <property type="entry name" value="PCMT"/>
</dbReference>
<dbReference type="Proteomes" id="UP000053860">
    <property type="component" value="Unassembled WGS sequence"/>
</dbReference>
<comment type="function">
    <text evidence="7">Catalyzes the methyl esterification of L-isoaspartyl residues in peptides and proteins that result from spontaneous decomposition of normal L-aspartyl and L-asparaginyl residues. It plays a role in the repair and/or degradation of damaged proteins.</text>
</comment>
<dbReference type="PANTHER" id="PTHR11579:SF0">
    <property type="entry name" value="PROTEIN-L-ISOASPARTATE(D-ASPARTATE) O-METHYLTRANSFERASE"/>
    <property type="match status" value="1"/>
</dbReference>
<keyword evidence="4 7" id="KW-0489">Methyltransferase</keyword>
<dbReference type="PROSITE" id="PS01279">
    <property type="entry name" value="PCMT"/>
    <property type="match status" value="1"/>
</dbReference>
<dbReference type="NCBIfam" id="TIGR00080">
    <property type="entry name" value="pimt"/>
    <property type="match status" value="1"/>
</dbReference>
<evidence type="ECO:0000256" key="6">
    <source>
        <dbReference type="ARBA" id="ARBA00022691"/>
    </source>
</evidence>
<evidence type="ECO:0000313" key="8">
    <source>
        <dbReference type="EMBL" id="KUK78145.1"/>
    </source>
</evidence>
<dbReference type="AlphaFoldDB" id="A0A124FXI9"/>
<dbReference type="GO" id="GO:0030091">
    <property type="term" value="P:protein repair"/>
    <property type="evidence" value="ECO:0007669"/>
    <property type="project" value="UniProtKB-UniRule"/>
</dbReference>
<comment type="catalytic activity">
    <reaction evidence="7">
        <text>[protein]-L-isoaspartate + S-adenosyl-L-methionine = [protein]-L-isoaspartate alpha-methyl ester + S-adenosyl-L-homocysteine</text>
        <dbReference type="Rhea" id="RHEA:12705"/>
        <dbReference type="Rhea" id="RHEA-COMP:12143"/>
        <dbReference type="Rhea" id="RHEA-COMP:12144"/>
        <dbReference type="ChEBI" id="CHEBI:57856"/>
        <dbReference type="ChEBI" id="CHEBI:59789"/>
        <dbReference type="ChEBI" id="CHEBI:90596"/>
        <dbReference type="ChEBI" id="CHEBI:90598"/>
        <dbReference type="EC" id="2.1.1.77"/>
    </reaction>
</comment>
<evidence type="ECO:0000256" key="1">
    <source>
        <dbReference type="ARBA" id="ARBA00004496"/>
    </source>
</evidence>
<protein>
    <recommendedName>
        <fullName evidence="7">Protein-L-isoaspartate O-methyltransferase</fullName>
        <ecNumber evidence="7">2.1.1.77</ecNumber>
    </recommendedName>
    <alternativeName>
        <fullName evidence="7">L-isoaspartyl protein carboxyl methyltransferase</fullName>
    </alternativeName>
    <alternativeName>
        <fullName evidence="7">Protein L-isoaspartyl methyltransferase</fullName>
    </alternativeName>
    <alternativeName>
        <fullName evidence="7">Protein-beta-aspartate methyltransferase</fullName>
        <shortName evidence="7">PIMT</shortName>
    </alternativeName>
</protein>
<evidence type="ECO:0000256" key="2">
    <source>
        <dbReference type="ARBA" id="ARBA00005369"/>
    </source>
</evidence>
<name>A0A124FXI9_9BACT</name>
<gene>
    <name evidence="7" type="primary">pcm</name>
    <name evidence="8" type="ORF">XD92_0495</name>
</gene>
<dbReference type="GO" id="GO:0005737">
    <property type="term" value="C:cytoplasm"/>
    <property type="evidence" value="ECO:0007669"/>
    <property type="project" value="UniProtKB-SubCell"/>
</dbReference>
<dbReference type="Pfam" id="PF01135">
    <property type="entry name" value="PCMT"/>
    <property type="match status" value="1"/>
</dbReference>
<dbReference type="PANTHER" id="PTHR11579">
    <property type="entry name" value="PROTEIN-L-ISOASPARTATE O-METHYLTRANSFERASE"/>
    <property type="match status" value="1"/>
</dbReference>
<dbReference type="SUPFAM" id="SSF53335">
    <property type="entry name" value="S-adenosyl-L-methionine-dependent methyltransferases"/>
    <property type="match status" value="1"/>
</dbReference>
<comment type="caution">
    <text evidence="8">The sequence shown here is derived from an EMBL/GenBank/DDBJ whole genome shotgun (WGS) entry which is preliminary data.</text>
</comment>
<evidence type="ECO:0000313" key="9">
    <source>
        <dbReference type="Proteomes" id="UP000053860"/>
    </source>
</evidence>
<dbReference type="GO" id="GO:0004719">
    <property type="term" value="F:protein-L-isoaspartate (D-aspartate) O-methyltransferase activity"/>
    <property type="evidence" value="ECO:0007669"/>
    <property type="project" value="UniProtKB-UniRule"/>
</dbReference>